<keyword evidence="2" id="KW-1185">Reference proteome</keyword>
<proteinExistence type="predicted"/>
<evidence type="ECO:0000313" key="2">
    <source>
        <dbReference type="Proteomes" id="UP001190465"/>
    </source>
</evidence>
<dbReference type="Proteomes" id="UP001190465">
    <property type="component" value="Chromosome"/>
</dbReference>
<dbReference type="EMBL" id="OY726397">
    <property type="protein sequence ID" value="CAJ1501017.1"/>
    <property type="molecule type" value="Genomic_DNA"/>
</dbReference>
<organism evidence="1 2">
    <name type="scientific">[Mycobacterium] burgundiense</name>
    <dbReference type="NCBI Taxonomy" id="3064286"/>
    <lineage>
        <taxon>Bacteria</taxon>
        <taxon>Bacillati</taxon>
        <taxon>Actinomycetota</taxon>
        <taxon>Actinomycetes</taxon>
        <taxon>Mycobacteriales</taxon>
        <taxon>Mycobacteriaceae</taxon>
        <taxon>Mycolicibacterium</taxon>
    </lineage>
</organism>
<gene>
    <name evidence="1" type="ORF">MU0053_001819</name>
</gene>
<accession>A0ABM9LLE4</accession>
<evidence type="ECO:0000313" key="1">
    <source>
        <dbReference type="EMBL" id="CAJ1501017.1"/>
    </source>
</evidence>
<protein>
    <submittedName>
        <fullName evidence="1">Uncharacterized protein</fullName>
    </submittedName>
</protein>
<name>A0ABM9LLE4_9MYCO</name>
<sequence length="213" mass="23596">MTIQGDEAPAEDQGECEPLRVAFEGELPSQIADARSLVLDFEFARNCALLYQNLDNVSIDEPSQEVPQQALWSAAAISYRRGFSTGKALLQPQAKRLKVPDNWLNLLSPEQREAHAEILEVASRQVAHQTGHAEHVRVIALLSPPPMPRDVMGLLKFTVKRTGPTADRIQKVVELCDVLLLILSEQEQKLGEQLIGAIKAKGLDEVYASPHFE</sequence>
<dbReference type="RefSeq" id="WP_308482017.1">
    <property type="nucleotide sequence ID" value="NZ_OY726397.1"/>
</dbReference>
<reference evidence="1 2" key="1">
    <citation type="submission" date="2023-08" db="EMBL/GenBank/DDBJ databases">
        <authorList>
            <person name="Folkvardsen B D."/>
            <person name="Norman A."/>
        </authorList>
    </citation>
    <scope>NUCLEOTIDE SEQUENCE [LARGE SCALE GENOMIC DNA]</scope>
    <source>
        <strain evidence="1 2">Mu0053</strain>
    </source>
</reference>